<proteinExistence type="predicted"/>
<dbReference type="EMBL" id="QBIY01013072">
    <property type="protein sequence ID" value="RXN12318.1"/>
    <property type="molecule type" value="Genomic_DNA"/>
</dbReference>
<sequence>MAQGFIVTRDTELSPHESLDLSILHYILMYHPRSLTAQTREWLLAPVVMLIHHPYAIVGLQISLSVASPSRHGDQCERS</sequence>
<dbReference type="EMBL" id="QBIY01013361">
    <property type="protein sequence ID" value="RXN06616.1"/>
    <property type="molecule type" value="Genomic_DNA"/>
</dbReference>
<reference evidence="1 3" key="1">
    <citation type="submission" date="2018-03" db="EMBL/GenBank/DDBJ databases">
        <title>Draft genome sequence of Rohu Carp (Labeo rohita).</title>
        <authorList>
            <person name="Das P."/>
            <person name="Kushwaha B."/>
            <person name="Joshi C.G."/>
            <person name="Kumar D."/>
            <person name="Nagpure N.S."/>
            <person name="Sahoo L."/>
            <person name="Das S.P."/>
            <person name="Bit A."/>
            <person name="Patnaik S."/>
            <person name="Meher P.K."/>
            <person name="Jayasankar P."/>
            <person name="Koringa P.G."/>
            <person name="Patel N.V."/>
            <person name="Hinsu A.T."/>
            <person name="Kumar R."/>
            <person name="Pandey M."/>
            <person name="Agarwal S."/>
            <person name="Srivastava S."/>
            <person name="Singh M."/>
            <person name="Iquebal M.A."/>
            <person name="Jaiswal S."/>
            <person name="Angadi U.B."/>
            <person name="Kumar N."/>
            <person name="Raza M."/>
            <person name="Shah T.M."/>
            <person name="Rai A."/>
            <person name="Jena J.K."/>
        </authorList>
    </citation>
    <scope>NUCLEOTIDE SEQUENCE [LARGE SCALE GENOMIC DNA]</scope>
    <source>
        <strain evidence="1">DASCIFA01</strain>
        <tissue evidence="1">Testis</tissue>
    </source>
</reference>
<gene>
    <name evidence="2" type="ORF">ROHU_029664</name>
    <name evidence="1" type="ORF">ROHU_032725</name>
</gene>
<protein>
    <submittedName>
        <fullName evidence="1">Uncharacterized protein</fullName>
    </submittedName>
</protein>
<evidence type="ECO:0000313" key="1">
    <source>
        <dbReference type="EMBL" id="RXN06616.1"/>
    </source>
</evidence>
<keyword evidence="3" id="KW-1185">Reference proteome</keyword>
<accession>A0A498LHW9</accession>
<evidence type="ECO:0000313" key="3">
    <source>
        <dbReference type="Proteomes" id="UP000290572"/>
    </source>
</evidence>
<evidence type="ECO:0000313" key="2">
    <source>
        <dbReference type="EMBL" id="RXN12318.1"/>
    </source>
</evidence>
<comment type="caution">
    <text evidence="1">The sequence shown here is derived from an EMBL/GenBank/DDBJ whole genome shotgun (WGS) entry which is preliminary data.</text>
</comment>
<dbReference type="AlphaFoldDB" id="A0A498LHW9"/>
<name>A0A498LHW9_LABRO</name>
<dbReference type="Proteomes" id="UP000290572">
    <property type="component" value="Unassembled WGS sequence"/>
</dbReference>
<organism evidence="1 3">
    <name type="scientific">Labeo rohita</name>
    <name type="common">Indian major carp</name>
    <name type="synonym">Cyprinus rohita</name>
    <dbReference type="NCBI Taxonomy" id="84645"/>
    <lineage>
        <taxon>Eukaryota</taxon>
        <taxon>Metazoa</taxon>
        <taxon>Chordata</taxon>
        <taxon>Craniata</taxon>
        <taxon>Vertebrata</taxon>
        <taxon>Euteleostomi</taxon>
        <taxon>Actinopterygii</taxon>
        <taxon>Neopterygii</taxon>
        <taxon>Teleostei</taxon>
        <taxon>Ostariophysi</taxon>
        <taxon>Cypriniformes</taxon>
        <taxon>Cyprinidae</taxon>
        <taxon>Labeoninae</taxon>
        <taxon>Labeonini</taxon>
        <taxon>Labeo</taxon>
    </lineage>
</organism>